<sequence length="207" mass="22969">MMMGKIQALAKNCLSLLSFSFISSLVSATECKYNPASVHAFVCSNPAENVKSAHLSPFGYASPRLLQYRRSCATRGRTDEPPRQGHAQTSRGSLTKGPFACEGLPMYVVLCNTASKRVDQGHCRNTTCIQHTLATRSTRTPPHHHTTHHSLLLVLHHSPDMMQSRHILYMSDRRADQACSASVAIHPRCRQKPSLTSALHRTIKINQ</sequence>
<dbReference type="VEuPathDB" id="FungiDB:HMPREF1120_00281"/>
<keyword evidence="3" id="KW-1185">Reference proteome</keyword>
<evidence type="ECO:0000256" key="1">
    <source>
        <dbReference type="SAM" id="SignalP"/>
    </source>
</evidence>
<protein>
    <recommendedName>
        <fullName evidence="4">Secreted protein</fullName>
    </recommendedName>
</protein>
<name>H6BMI0_EXODN</name>
<evidence type="ECO:0000313" key="2">
    <source>
        <dbReference type="EMBL" id="EHY52062.1"/>
    </source>
</evidence>
<evidence type="ECO:0000313" key="3">
    <source>
        <dbReference type="Proteomes" id="UP000007304"/>
    </source>
</evidence>
<reference evidence="2" key="1">
    <citation type="submission" date="2011-07" db="EMBL/GenBank/DDBJ databases">
        <title>The Genome Sequence of Exophiala (Wangiella) dermatitidis NIH/UT8656.</title>
        <authorList>
            <consortium name="The Broad Institute Genome Sequencing Platform"/>
            <person name="Cuomo C."/>
            <person name="Wang Z."/>
            <person name="Hunicke-Smith S."/>
            <person name="Szanislo P.J."/>
            <person name="Earl A."/>
            <person name="Young S.K."/>
            <person name="Zeng Q."/>
            <person name="Gargeya S."/>
            <person name="Fitzgerald M."/>
            <person name="Haas B."/>
            <person name="Abouelleil A."/>
            <person name="Alvarado L."/>
            <person name="Arachchi H.M."/>
            <person name="Berlin A."/>
            <person name="Brown A."/>
            <person name="Chapman S.B."/>
            <person name="Chen Z."/>
            <person name="Dunbar C."/>
            <person name="Freedman E."/>
            <person name="Gearin G."/>
            <person name="Gellesch M."/>
            <person name="Goldberg J."/>
            <person name="Griggs A."/>
            <person name="Gujja S."/>
            <person name="Heiman D."/>
            <person name="Howarth C."/>
            <person name="Larson L."/>
            <person name="Lui A."/>
            <person name="MacDonald P.J.P."/>
            <person name="Montmayeur A."/>
            <person name="Murphy C."/>
            <person name="Neiman D."/>
            <person name="Pearson M."/>
            <person name="Priest M."/>
            <person name="Roberts A."/>
            <person name="Saif S."/>
            <person name="Shea T."/>
            <person name="Shenoy N."/>
            <person name="Sisk P."/>
            <person name="Stolte C."/>
            <person name="Sykes S."/>
            <person name="Wortman J."/>
            <person name="Nusbaum C."/>
            <person name="Birren B."/>
        </authorList>
    </citation>
    <scope>NUCLEOTIDE SEQUENCE</scope>
    <source>
        <strain evidence="2">NIH/UT8656</strain>
    </source>
</reference>
<feature type="signal peptide" evidence="1">
    <location>
        <begin position="1"/>
        <end position="28"/>
    </location>
</feature>
<dbReference type="AlphaFoldDB" id="H6BMI0"/>
<keyword evidence="1" id="KW-0732">Signal</keyword>
<gene>
    <name evidence="2" type="ORF">HMPREF1120_00281</name>
</gene>
<feature type="chain" id="PRO_5003603182" description="Secreted protein" evidence="1">
    <location>
        <begin position="29"/>
        <end position="207"/>
    </location>
</feature>
<evidence type="ECO:0008006" key="4">
    <source>
        <dbReference type="Google" id="ProtNLM"/>
    </source>
</evidence>
<dbReference type="GeneID" id="20304920"/>
<dbReference type="Proteomes" id="UP000007304">
    <property type="component" value="Unassembled WGS sequence"/>
</dbReference>
<organism evidence="2 3">
    <name type="scientific">Exophiala dermatitidis (strain ATCC 34100 / CBS 525.76 / NIH/UT8656)</name>
    <name type="common">Black yeast</name>
    <name type="synonym">Wangiella dermatitidis</name>
    <dbReference type="NCBI Taxonomy" id="858893"/>
    <lineage>
        <taxon>Eukaryota</taxon>
        <taxon>Fungi</taxon>
        <taxon>Dikarya</taxon>
        <taxon>Ascomycota</taxon>
        <taxon>Pezizomycotina</taxon>
        <taxon>Eurotiomycetes</taxon>
        <taxon>Chaetothyriomycetidae</taxon>
        <taxon>Chaetothyriales</taxon>
        <taxon>Herpotrichiellaceae</taxon>
        <taxon>Exophiala</taxon>
    </lineage>
</organism>
<accession>H6BMI0</accession>
<dbReference type="InParanoid" id="H6BMI0"/>
<dbReference type="RefSeq" id="XP_009152523.1">
    <property type="nucleotide sequence ID" value="XM_009154275.1"/>
</dbReference>
<dbReference type="EMBL" id="JH226130">
    <property type="protein sequence ID" value="EHY52062.1"/>
    <property type="molecule type" value="Genomic_DNA"/>
</dbReference>
<proteinExistence type="predicted"/>
<dbReference type="HOGENOM" id="CLU_1326380_0_0_1"/>